<dbReference type="AlphaFoldDB" id="A0A2T1D773"/>
<feature type="domain" description="Protein kinase" evidence="11">
    <location>
        <begin position="15"/>
        <end position="278"/>
    </location>
</feature>
<dbReference type="SMART" id="SM00219">
    <property type="entry name" value="TyrKc"/>
    <property type="match status" value="1"/>
</dbReference>
<dbReference type="Proteomes" id="UP000238634">
    <property type="component" value="Unassembled WGS sequence"/>
</dbReference>
<dbReference type="InterPro" id="IPR020635">
    <property type="entry name" value="Tyr_kinase_cat_dom"/>
</dbReference>
<dbReference type="InterPro" id="IPR017441">
    <property type="entry name" value="Protein_kinase_ATP_BS"/>
</dbReference>
<evidence type="ECO:0000256" key="7">
    <source>
        <dbReference type="ARBA" id="ARBA00047899"/>
    </source>
</evidence>
<evidence type="ECO:0000313" key="13">
    <source>
        <dbReference type="Proteomes" id="UP000238634"/>
    </source>
</evidence>
<dbReference type="Pfam" id="PF00069">
    <property type="entry name" value="Pkinase"/>
    <property type="match status" value="1"/>
</dbReference>
<dbReference type="Gene3D" id="1.10.510.10">
    <property type="entry name" value="Transferase(Phosphotransferase) domain 1"/>
    <property type="match status" value="1"/>
</dbReference>
<dbReference type="GO" id="GO:0005524">
    <property type="term" value="F:ATP binding"/>
    <property type="evidence" value="ECO:0007669"/>
    <property type="project" value="UniProtKB-UniRule"/>
</dbReference>
<dbReference type="CDD" id="cd14014">
    <property type="entry name" value="STKc_PknB_like"/>
    <property type="match status" value="1"/>
</dbReference>
<feature type="compositionally biased region" description="Low complexity" evidence="10">
    <location>
        <begin position="375"/>
        <end position="391"/>
    </location>
</feature>
<comment type="catalytic activity">
    <reaction evidence="8">
        <text>L-seryl-[protein] + ATP = O-phospho-L-seryl-[protein] + ADP + H(+)</text>
        <dbReference type="Rhea" id="RHEA:17989"/>
        <dbReference type="Rhea" id="RHEA-COMP:9863"/>
        <dbReference type="Rhea" id="RHEA-COMP:11604"/>
        <dbReference type="ChEBI" id="CHEBI:15378"/>
        <dbReference type="ChEBI" id="CHEBI:29999"/>
        <dbReference type="ChEBI" id="CHEBI:30616"/>
        <dbReference type="ChEBI" id="CHEBI:83421"/>
        <dbReference type="ChEBI" id="CHEBI:456216"/>
        <dbReference type="EC" id="2.7.11.1"/>
    </reaction>
</comment>
<protein>
    <recommendedName>
        <fullName evidence="1">non-specific serine/threonine protein kinase</fullName>
        <ecNumber evidence="1">2.7.11.1</ecNumber>
    </recommendedName>
</protein>
<dbReference type="STRING" id="1920490.GCA_001895925_02498"/>
<dbReference type="InterPro" id="IPR000719">
    <property type="entry name" value="Prot_kinase_dom"/>
</dbReference>
<accession>A0A2T1D773</accession>
<dbReference type="GO" id="GO:0004713">
    <property type="term" value="F:protein tyrosine kinase activity"/>
    <property type="evidence" value="ECO:0007669"/>
    <property type="project" value="InterPro"/>
</dbReference>
<proteinExistence type="predicted"/>
<feature type="region of interest" description="Disordered" evidence="10">
    <location>
        <begin position="369"/>
        <end position="405"/>
    </location>
</feature>
<evidence type="ECO:0000256" key="5">
    <source>
        <dbReference type="ARBA" id="ARBA00022777"/>
    </source>
</evidence>
<sequence>MQTAIPTGAILQNRYRVLSILGQGGFGRTYLAEDQGRFNELCALKELLPPQDNAYALDKSKELFQREAQILYQIQHPQIPQFRATFEQDQRFFLVQDYVEGKTYRTLLDERKTQGYVFSEAEVIQILQQVLPVLSYIHGKGIIHRDIAPDNIMLRQSDRLPVLIDFGVVKELATRIQSPDTVRQSTTVGKLGYAPTEQMQTGRAYPNSDLYALAVTAVVLLTGREPQELFDETTMTWRWQRLVTVTPGFGMVINRMLSYRTTDRYQSSQDVLQALQFPPNVTPVPQTPPPIATQPQQPPPSSMDTMAVGRRADIDPTTTPTNLTRSDPTIPTRSSLWDDPWAVGAIGTGLVLLTGLGSWTLVRALMNPSTPTPTPSQTIVVSPSPTTTPSVRPSPSPSPSSEPVTYKQRLNLAPGENASRNGTLKANETLNFVVPGQQGQTLSAALSSEGVLLSVLAPNQRDPVDDRASRVSRWDGELPFTGDYTIQLRTVQGISKTDYKLDVNLQAAPAPVPPTPTPTPSPSVTPTVQTERVSFPAGQTGTQVNGQTTPSVIRRYLVSAQQGQTLSVQLNSGAATLAIRYPNGRLVEDSSGVVNWQGQLSRSGDYQIDVIASQDTDFQFDVNIR</sequence>
<dbReference type="RefSeq" id="WP_073074765.1">
    <property type="nucleotide sequence ID" value="NZ_MPPI01000045.1"/>
</dbReference>
<comment type="catalytic activity">
    <reaction evidence="7">
        <text>L-threonyl-[protein] + ATP = O-phospho-L-threonyl-[protein] + ADP + H(+)</text>
        <dbReference type="Rhea" id="RHEA:46608"/>
        <dbReference type="Rhea" id="RHEA-COMP:11060"/>
        <dbReference type="Rhea" id="RHEA-COMP:11605"/>
        <dbReference type="ChEBI" id="CHEBI:15378"/>
        <dbReference type="ChEBI" id="CHEBI:30013"/>
        <dbReference type="ChEBI" id="CHEBI:30616"/>
        <dbReference type="ChEBI" id="CHEBI:61977"/>
        <dbReference type="ChEBI" id="CHEBI:456216"/>
        <dbReference type="EC" id="2.7.11.1"/>
    </reaction>
</comment>
<feature type="region of interest" description="Disordered" evidence="10">
    <location>
        <begin position="281"/>
        <end position="332"/>
    </location>
</feature>
<evidence type="ECO:0000256" key="3">
    <source>
        <dbReference type="ARBA" id="ARBA00022679"/>
    </source>
</evidence>
<keyword evidence="3" id="KW-0808">Transferase</keyword>
<dbReference type="Gene3D" id="2.60.120.380">
    <property type="match status" value="2"/>
</dbReference>
<evidence type="ECO:0000256" key="1">
    <source>
        <dbReference type="ARBA" id="ARBA00012513"/>
    </source>
</evidence>
<dbReference type="PROSITE" id="PS00109">
    <property type="entry name" value="PROTEIN_KINASE_TYR"/>
    <property type="match status" value="1"/>
</dbReference>
<keyword evidence="4 9" id="KW-0547">Nucleotide-binding</keyword>
<evidence type="ECO:0000256" key="6">
    <source>
        <dbReference type="ARBA" id="ARBA00022840"/>
    </source>
</evidence>
<organism evidence="12 13">
    <name type="scientific">Phormidesmis priestleyi ULC007</name>
    <dbReference type="NCBI Taxonomy" id="1920490"/>
    <lineage>
        <taxon>Bacteria</taxon>
        <taxon>Bacillati</taxon>
        <taxon>Cyanobacteriota</taxon>
        <taxon>Cyanophyceae</taxon>
        <taxon>Leptolyngbyales</taxon>
        <taxon>Leptolyngbyaceae</taxon>
        <taxon>Phormidesmis</taxon>
    </lineage>
</organism>
<dbReference type="OrthoDB" id="507628at2"/>
<keyword evidence="6 9" id="KW-0067">ATP-binding</keyword>
<dbReference type="Gene3D" id="3.30.200.20">
    <property type="entry name" value="Phosphorylase Kinase, domain 1"/>
    <property type="match status" value="1"/>
</dbReference>
<dbReference type="InterPro" id="IPR011009">
    <property type="entry name" value="Kinase-like_dom_sf"/>
</dbReference>
<dbReference type="SUPFAM" id="SSF56112">
    <property type="entry name" value="Protein kinase-like (PK-like)"/>
    <property type="match status" value="1"/>
</dbReference>
<evidence type="ECO:0000259" key="11">
    <source>
        <dbReference type="PROSITE" id="PS50011"/>
    </source>
</evidence>
<gene>
    <name evidence="12" type="ORF">C7B65_21810</name>
</gene>
<dbReference type="InterPro" id="IPR008266">
    <property type="entry name" value="Tyr_kinase_AS"/>
</dbReference>
<comment type="caution">
    <text evidence="12">The sequence shown here is derived from an EMBL/GenBank/DDBJ whole genome shotgun (WGS) entry which is preliminary data.</text>
</comment>
<evidence type="ECO:0000313" key="12">
    <source>
        <dbReference type="EMBL" id="PSB16362.1"/>
    </source>
</evidence>
<name>A0A2T1D773_9CYAN</name>
<evidence type="ECO:0000256" key="4">
    <source>
        <dbReference type="ARBA" id="ARBA00022741"/>
    </source>
</evidence>
<reference evidence="12 13" key="1">
    <citation type="submission" date="2018-02" db="EMBL/GenBank/DDBJ databases">
        <authorList>
            <person name="Cohen D.B."/>
            <person name="Kent A.D."/>
        </authorList>
    </citation>
    <scope>NUCLEOTIDE SEQUENCE [LARGE SCALE GENOMIC DNA]</scope>
    <source>
        <strain evidence="12 13">ULC007</strain>
    </source>
</reference>
<keyword evidence="5 12" id="KW-0418">Kinase</keyword>
<keyword evidence="13" id="KW-1185">Reference proteome</keyword>
<dbReference type="GO" id="GO:0004674">
    <property type="term" value="F:protein serine/threonine kinase activity"/>
    <property type="evidence" value="ECO:0007669"/>
    <property type="project" value="UniProtKB-KW"/>
</dbReference>
<dbReference type="EMBL" id="PVWG01000043">
    <property type="protein sequence ID" value="PSB16362.1"/>
    <property type="molecule type" value="Genomic_DNA"/>
</dbReference>
<dbReference type="PROSITE" id="PS50011">
    <property type="entry name" value="PROTEIN_KINASE_DOM"/>
    <property type="match status" value="1"/>
</dbReference>
<evidence type="ECO:0000256" key="2">
    <source>
        <dbReference type="ARBA" id="ARBA00022527"/>
    </source>
</evidence>
<dbReference type="PROSITE" id="PS00107">
    <property type="entry name" value="PROTEIN_KINASE_ATP"/>
    <property type="match status" value="1"/>
</dbReference>
<feature type="binding site" evidence="9">
    <location>
        <position position="45"/>
    </location>
    <ligand>
        <name>ATP</name>
        <dbReference type="ChEBI" id="CHEBI:30616"/>
    </ligand>
</feature>
<evidence type="ECO:0000256" key="9">
    <source>
        <dbReference type="PROSITE-ProRule" id="PRU10141"/>
    </source>
</evidence>
<evidence type="ECO:0000256" key="10">
    <source>
        <dbReference type="SAM" id="MobiDB-lite"/>
    </source>
</evidence>
<dbReference type="EC" id="2.7.11.1" evidence="1"/>
<keyword evidence="2 12" id="KW-0723">Serine/threonine-protein kinase</keyword>
<dbReference type="PANTHER" id="PTHR24363">
    <property type="entry name" value="SERINE/THREONINE PROTEIN KINASE"/>
    <property type="match status" value="1"/>
</dbReference>
<dbReference type="PANTHER" id="PTHR24363:SF0">
    <property type="entry name" value="SERINE_THREONINE KINASE LIKE DOMAIN CONTAINING 1"/>
    <property type="match status" value="1"/>
</dbReference>
<feature type="compositionally biased region" description="Pro residues" evidence="10">
    <location>
        <begin position="281"/>
        <end position="301"/>
    </location>
</feature>
<evidence type="ECO:0000256" key="8">
    <source>
        <dbReference type="ARBA" id="ARBA00048679"/>
    </source>
</evidence>
<reference evidence="12 13" key="2">
    <citation type="submission" date="2018-03" db="EMBL/GenBank/DDBJ databases">
        <title>The ancient ancestry and fast evolution of plastids.</title>
        <authorList>
            <person name="Moore K.R."/>
            <person name="Magnabosco C."/>
            <person name="Momper L."/>
            <person name="Gold D.A."/>
            <person name="Bosak T."/>
            <person name="Fournier G.P."/>
        </authorList>
    </citation>
    <scope>NUCLEOTIDE SEQUENCE [LARGE SCALE GENOMIC DNA]</scope>
    <source>
        <strain evidence="12 13">ULC007</strain>
    </source>
</reference>
<feature type="compositionally biased region" description="Polar residues" evidence="10">
    <location>
        <begin position="316"/>
        <end position="332"/>
    </location>
</feature>